<evidence type="ECO:0000313" key="1">
    <source>
        <dbReference type="EMBL" id="OCB91008.1"/>
    </source>
</evidence>
<dbReference type="Proteomes" id="UP000757232">
    <property type="component" value="Unassembled WGS sequence"/>
</dbReference>
<gene>
    <name evidence="1" type="ORF">A7U60_g1755</name>
</gene>
<evidence type="ECO:0000313" key="2">
    <source>
        <dbReference type="Proteomes" id="UP000757232"/>
    </source>
</evidence>
<sequence>MGRDKRGMLVDILDTWLSRTNGSPISYMFLCSLGEKDDVEDHRRAEYMIKTLLSQQYRWKDVNFAWFNVNCSDEFPGLHMTNMPMVTSLFFYVNLKTHAAISLAQSSRLKSLDVRGSFDLSIVGEPLCMLNRCDFVFLSAFGFTGDRALRISLDVLKNAPFLTRFEAYFSPNLALSSRHDPHPRLLLRSLRTLKLEHGEAAAAIVDNVTLPSLEAFYYGSRVTEGIVFNFFQRSRPSLTFLAICGPCVGEDEIFGILRLLPCLKALRYSFSVVSKRFFSELAVGIAEIEENALSVEQAICPKLEILRLQNLLPLDSINECVEALITMMRSRARIQKSFENIRLELGNANSVEINVSDIGNYTEALAQCFEDRKGYLVVGDYENAFRKSFPPKSD</sequence>
<dbReference type="SUPFAM" id="SSF52047">
    <property type="entry name" value="RNI-like"/>
    <property type="match status" value="1"/>
</dbReference>
<accession>A0A9Q5NB20</accession>
<dbReference type="InterPro" id="IPR032675">
    <property type="entry name" value="LRR_dom_sf"/>
</dbReference>
<dbReference type="Gene3D" id="3.80.10.10">
    <property type="entry name" value="Ribonuclease Inhibitor"/>
    <property type="match status" value="1"/>
</dbReference>
<protein>
    <submittedName>
        <fullName evidence="1">Uncharacterized protein</fullName>
    </submittedName>
</protein>
<keyword evidence="2" id="KW-1185">Reference proteome</keyword>
<organism evidence="1 2">
    <name type="scientific">Sanghuangporus baumii</name>
    <name type="common">Phellinus baumii</name>
    <dbReference type="NCBI Taxonomy" id="108892"/>
    <lineage>
        <taxon>Eukaryota</taxon>
        <taxon>Fungi</taxon>
        <taxon>Dikarya</taxon>
        <taxon>Basidiomycota</taxon>
        <taxon>Agaricomycotina</taxon>
        <taxon>Agaricomycetes</taxon>
        <taxon>Hymenochaetales</taxon>
        <taxon>Hymenochaetaceae</taxon>
        <taxon>Sanghuangporus</taxon>
    </lineage>
</organism>
<dbReference type="EMBL" id="LNZH02000109">
    <property type="protein sequence ID" value="OCB91008.1"/>
    <property type="molecule type" value="Genomic_DNA"/>
</dbReference>
<reference evidence="1" key="1">
    <citation type="submission" date="2016-06" db="EMBL/GenBank/DDBJ databases">
        <title>Draft Genome sequence of the fungus Inonotus baumii.</title>
        <authorList>
            <person name="Zhu H."/>
            <person name="Lin W."/>
        </authorList>
    </citation>
    <scope>NUCLEOTIDE SEQUENCE</scope>
    <source>
        <strain evidence="1">821</strain>
    </source>
</reference>
<comment type="caution">
    <text evidence="1">The sequence shown here is derived from an EMBL/GenBank/DDBJ whole genome shotgun (WGS) entry which is preliminary data.</text>
</comment>
<name>A0A9Q5NB20_SANBA</name>
<dbReference type="AlphaFoldDB" id="A0A9Q5NB20"/>
<proteinExistence type="predicted"/>